<protein>
    <recommendedName>
        <fullName evidence="11">General transcription factor 3C polypeptide 5</fullName>
    </recommendedName>
</protein>
<evidence type="ECO:0000256" key="6">
    <source>
        <dbReference type="SAM" id="MobiDB-lite"/>
    </source>
</evidence>
<evidence type="ECO:0000256" key="4">
    <source>
        <dbReference type="ARBA" id="ARBA00023242"/>
    </source>
</evidence>
<evidence type="ECO:0000256" key="2">
    <source>
        <dbReference type="ARBA" id="ARBA00023125"/>
    </source>
</evidence>
<dbReference type="GO" id="GO:0001002">
    <property type="term" value="F:RNA polymerase III type 1 promoter sequence-specific DNA binding"/>
    <property type="evidence" value="ECO:0007669"/>
    <property type="project" value="TreeGrafter"/>
</dbReference>
<dbReference type="InterPro" id="IPR042536">
    <property type="entry name" value="TFIIIC_tauA_Sfc1"/>
</dbReference>
<feature type="compositionally biased region" description="Acidic residues" evidence="6">
    <location>
        <begin position="564"/>
        <end position="589"/>
    </location>
</feature>
<dbReference type="PANTHER" id="PTHR13230:SF5">
    <property type="entry name" value="GENERAL TRANSCRIPTION FACTOR 3C POLYPEPTIDE 5"/>
    <property type="match status" value="1"/>
</dbReference>
<dbReference type="GO" id="GO:0005634">
    <property type="term" value="C:nucleus"/>
    <property type="evidence" value="ECO:0007669"/>
    <property type="project" value="UniProtKB-SubCell"/>
</dbReference>
<dbReference type="GO" id="GO:0006384">
    <property type="term" value="P:transcription initiation at RNA polymerase III promoter"/>
    <property type="evidence" value="ECO:0007669"/>
    <property type="project" value="InterPro"/>
</dbReference>
<proteinExistence type="predicted"/>
<reference evidence="9" key="1">
    <citation type="submission" date="2023-10" db="EMBL/GenBank/DDBJ databases">
        <title>Chromosome-level genome of the transformable northern wattle, Acacia crassicarpa.</title>
        <authorList>
            <person name="Massaro I."/>
            <person name="Sinha N.R."/>
            <person name="Poethig S."/>
            <person name="Leichty A.R."/>
        </authorList>
    </citation>
    <scope>NUCLEOTIDE SEQUENCE</scope>
    <source>
        <strain evidence="9">Acra3RX</strain>
        <tissue evidence="9">Leaf</tissue>
    </source>
</reference>
<dbReference type="InterPro" id="IPR019136">
    <property type="entry name" value="TF_IIIC_su-5_HTH"/>
</dbReference>
<feature type="compositionally biased region" description="Acidic residues" evidence="6">
    <location>
        <begin position="493"/>
        <end position="517"/>
    </location>
</feature>
<evidence type="ECO:0008006" key="11">
    <source>
        <dbReference type="Google" id="ProtNLM"/>
    </source>
</evidence>
<sequence>MGVIKDGTISGFLPSPRGFMVNYPGYPSSMTRVVDTLGGIQGILKARSSQSEKLELHFRPEDPYSHPAFGELRHCNNFLLKISRAKLLDGHDKTASDSLSNKEMQNEVETTQSKTDTAAITEESDNCISADGEANLVADIVALVPEAYCFNGMVDYQHVIPVHANVARKRKRNWSELEDPHFEKGGLMDVDQEDVMIIMPPLFSPKDVPDNIVLRPPSTSTSSKKRQEANPQLEYEMDIESVLAIAFDVKEIPKIVNWEEYMPEGSDQWESQKAISRLFDERPIWPKDSIKECLLDRGLNFSNEMLRRLLSKIAYYFSNGPFRRFWIKKGYDPRKDPDSRIYQTIEFRVPASLRSYCVSQLANKKKHRWEDLCAFRVFPYKFQTLQLFELVDDYIQLEIKKPPLQATCTFETGWFSHNIKSCFIQRVMMRFLSVFPKAVAKDLLGDAEKLLKAAEESLKAATSRFEKLKRDCCMENIKPDGEDNRQANSGLPENEEATDVEDNEEDEAEANNSDEEWDAYDELYLAEDGEMPLPSHPYMNAENISRTRLQELFDSFPSSGYDDDRAEENVSDEEYQIYERESDDSYSDE</sequence>
<keyword evidence="4" id="KW-0539">Nucleus</keyword>
<feature type="domain" description="Transcription factor IIIC subunit Tfc1/Sfc1 triple barrel" evidence="8">
    <location>
        <begin position="20"/>
        <end position="158"/>
    </location>
</feature>
<keyword evidence="2" id="KW-0238">DNA-binding</keyword>
<feature type="region of interest" description="Disordered" evidence="6">
    <location>
        <begin position="476"/>
        <end position="517"/>
    </location>
</feature>
<evidence type="ECO:0000256" key="5">
    <source>
        <dbReference type="SAM" id="Coils"/>
    </source>
</evidence>
<name>A0AAE1JHQ2_9FABA</name>
<feature type="region of interest" description="Disordered" evidence="6">
    <location>
        <begin position="92"/>
        <end position="117"/>
    </location>
</feature>
<evidence type="ECO:0000259" key="8">
    <source>
        <dbReference type="Pfam" id="PF17682"/>
    </source>
</evidence>
<feature type="coiled-coil region" evidence="5">
    <location>
        <begin position="437"/>
        <end position="471"/>
    </location>
</feature>
<dbReference type="PANTHER" id="PTHR13230">
    <property type="entry name" value="GENERAL TRANSCRIPTION FACTOR IIIC, POLYPEPTIDE 5"/>
    <property type="match status" value="1"/>
</dbReference>
<feature type="compositionally biased region" description="Polar residues" evidence="6">
    <location>
        <begin position="96"/>
        <end position="117"/>
    </location>
</feature>
<dbReference type="InterPro" id="IPR040454">
    <property type="entry name" value="TF_IIIC_Tfc1/Sfc1"/>
</dbReference>
<dbReference type="InterPro" id="IPR041499">
    <property type="entry name" value="Tfc1/Sfc1_N"/>
</dbReference>
<keyword evidence="3" id="KW-0804">Transcription</keyword>
<dbReference type="Pfam" id="PF09734">
    <property type="entry name" value="Tau95"/>
    <property type="match status" value="1"/>
</dbReference>
<feature type="compositionally biased region" description="Basic and acidic residues" evidence="6">
    <location>
        <begin position="476"/>
        <end position="485"/>
    </location>
</feature>
<comment type="subcellular location">
    <subcellularLocation>
        <location evidence="1">Nucleus</location>
    </subcellularLocation>
</comment>
<dbReference type="EMBL" id="JAWXYG010000005">
    <property type="protein sequence ID" value="KAK4270666.1"/>
    <property type="molecule type" value="Genomic_DNA"/>
</dbReference>
<dbReference type="AlphaFoldDB" id="A0AAE1JHQ2"/>
<dbReference type="Pfam" id="PF17682">
    <property type="entry name" value="Tau95_N"/>
    <property type="match status" value="1"/>
</dbReference>
<keyword evidence="5" id="KW-0175">Coiled coil</keyword>
<accession>A0AAE1JHQ2</accession>
<feature type="domain" description="Transcription factor IIIC subunit 5 HTH" evidence="7">
    <location>
        <begin position="197"/>
        <end position="348"/>
    </location>
</feature>
<evidence type="ECO:0000313" key="9">
    <source>
        <dbReference type="EMBL" id="KAK4270666.1"/>
    </source>
</evidence>
<organism evidence="9 10">
    <name type="scientific">Acacia crassicarpa</name>
    <name type="common">northern wattle</name>
    <dbReference type="NCBI Taxonomy" id="499986"/>
    <lineage>
        <taxon>Eukaryota</taxon>
        <taxon>Viridiplantae</taxon>
        <taxon>Streptophyta</taxon>
        <taxon>Embryophyta</taxon>
        <taxon>Tracheophyta</taxon>
        <taxon>Spermatophyta</taxon>
        <taxon>Magnoliopsida</taxon>
        <taxon>eudicotyledons</taxon>
        <taxon>Gunneridae</taxon>
        <taxon>Pentapetalae</taxon>
        <taxon>rosids</taxon>
        <taxon>fabids</taxon>
        <taxon>Fabales</taxon>
        <taxon>Fabaceae</taxon>
        <taxon>Caesalpinioideae</taxon>
        <taxon>mimosoid clade</taxon>
        <taxon>Acacieae</taxon>
        <taxon>Acacia</taxon>
    </lineage>
</organism>
<dbReference type="Gene3D" id="3.30.200.160">
    <property type="entry name" value="TFIIIC, subcomplex tauA, subunit Sfc1, barrel domain"/>
    <property type="match status" value="1"/>
</dbReference>
<comment type="caution">
    <text evidence="9">The sequence shown here is derived from an EMBL/GenBank/DDBJ whole genome shotgun (WGS) entry which is preliminary data.</text>
</comment>
<gene>
    <name evidence="9" type="ORF">QN277_019444</name>
</gene>
<keyword evidence="10" id="KW-1185">Reference proteome</keyword>
<feature type="region of interest" description="Disordered" evidence="6">
    <location>
        <begin position="554"/>
        <end position="589"/>
    </location>
</feature>
<evidence type="ECO:0000256" key="1">
    <source>
        <dbReference type="ARBA" id="ARBA00004123"/>
    </source>
</evidence>
<dbReference type="Proteomes" id="UP001293593">
    <property type="component" value="Unassembled WGS sequence"/>
</dbReference>
<evidence type="ECO:0000259" key="7">
    <source>
        <dbReference type="Pfam" id="PF09734"/>
    </source>
</evidence>
<dbReference type="GO" id="GO:0001003">
    <property type="term" value="F:RNA polymerase III type 2 promoter sequence-specific DNA binding"/>
    <property type="evidence" value="ECO:0007669"/>
    <property type="project" value="TreeGrafter"/>
</dbReference>
<feature type="region of interest" description="Disordered" evidence="6">
    <location>
        <begin position="209"/>
        <end position="231"/>
    </location>
</feature>
<evidence type="ECO:0000313" key="10">
    <source>
        <dbReference type="Proteomes" id="UP001293593"/>
    </source>
</evidence>
<dbReference type="GO" id="GO:0000127">
    <property type="term" value="C:transcription factor TFIIIC complex"/>
    <property type="evidence" value="ECO:0007669"/>
    <property type="project" value="InterPro"/>
</dbReference>
<evidence type="ECO:0000256" key="3">
    <source>
        <dbReference type="ARBA" id="ARBA00023163"/>
    </source>
</evidence>